<gene>
    <name evidence="2" type="ORF">B0J13DRAFT_42451</name>
</gene>
<dbReference type="EMBL" id="JAGMUU010000010">
    <property type="protein sequence ID" value="KAH7144348.1"/>
    <property type="molecule type" value="Genomic_DNA"/>
</dbReference>
<dbReference type="GO" id="GO:0016787">
    <property type="term" value="F:hydrolase activity"/>
    <property type="evidence" value="ECO:0007669"/>
    <property type="project" value="InterPro"/>
</dbReference>
<dbReference type="Proteomes" id="UP000717696">
    <property type="component" value="Unassembled WGS sequence"/>
</dbReference>
<dbReference type="InterPro" id="IPR004843">
    <property type="entry name" value="Calcineurin-like_PHP"/>
</dbReference>
<dbReference type="AlphaFoldDB" id="A0A9P9J6E0"/>
<dbReference type="OrthoDB" id="550558at2759"/>
<proteinExistence type="predicted"/>
<dbReference type="InterPro" id="IPR029052">
    <property type="entry name" value="Metallo-depent_PP-like"/>
</dbReference>
<comment type="caution">
    <text evidence="2">The sequence shown here is derived from an EMBL/GenBank/DDBJ whole genome shotgun (WGS) entry which is preliminary data.</text>
</comment>
<name>A0A9P9J6E0_9HYPO</name>
<dbReference type="PANTHER" id="PTHR37844:SF2">
    <property type="entry name" value="SER_THR PROTEIN PHOSPHATASE SUPERFAMILY (AFU_ORTHOLOGUE AFUA_1G14840)"/>
    <property type="match status" value="1"/>
</dbReference>
<dbReference type="Gene3D" id="3.60.21.10">
    <property type="match status" value="1"/>
</dbReference>
<evidence type="ECO:0000313" key="3">
    <source>
        <dbReference type="Proteomes" id="UP000717696"/>
    </source>
</evidence>
<organism evidence="2 3">
    <name type="scientific">Dactylonectria estremocensis</name>
    <dbReference type="NCBI Taxonomy" id="1079267"/>
    <lineage>
        <taxon>Eukaryota</taxon>
        <taxon>Fungi</taxon>
        <taxon>Dikarya</taxon>
        <taxon>Ascomycota</taxon>
        <taxon>Pezizomycotina</taxon>
        <taxon>Sordariomycetes</taxon>
        <taxon>Hypocreomycetidae</taxon>
        <taxon>Hypocreales</taxon>
        <taxon>Nectriaceae</taxon>
        <taxon>Dactylonectria</taxon>
    </lineage>
</organism>
<evidence type="ECO:0000313" key="2">
    <source>
        <dbReference type="EMBL" id="KAH7144348.1"/>
    </source>
</evidence>
<dbReference type="Pfam" id="PF00149">
    <property type="entry name" value="Metallophos"/>
    <property type="match status" value="1"/>
</dbReference>
<dbReference type="PANTHER" id="PTHR37844">
    <property type="entry name" value="SER/THR PROTEIN PHOSPHATASE SUPERFAMILY (AFU_ORTHOLOGUE AFUA_1G14840)"/>
    <property type="match status" value="1"/>
</dbReference>
<reference evidence="2" key="1">
    <citation type="journal article" date="2021" name="Nat. Commun.">
        <title>Genetic determinants of endophytism in the Arabidopsis root mycobiome.</title>
        <authorList>
            <person name="Mesny F."/>
            <person name="Miyauchi S."/>
            <person name="Thiergart T."/>
            <person name="Pickel B."/>
            <person name="Atanasova L."/>
            <person name="Karlsson M."/>
            <person name="Huettel B."/>
            <person name="Barry K.W."/>
            <person name="Haridas S."/>
            <person name="Chen C."/>
            <person name="Bauer D."/>
            <person name="Andreopoulos W."/>
            <person name="Pangilinan J."/>
            <person name="LaButti K."/>
            <person name="Riley R."/>
            <person name="Lipzen A."/>
            <person name="Clum A."/>
            <person name="Drula E."/>
            <person name="Henrissat B."/>
            <person name="Kohler A."/>
            <person name="Grigoriev I.V."/>
            <person name="Martin F.M."/>
            <person name="Hacquard S."/>
        </authorList>
    </citation>
    <scope>NUCLEOTIDE SEQUENCE</scope>
    <source>
        <strain evidence="2">MPI-CAGE-AT-0021</strain>
    </source>
</reference>
<sequence length="282" mass="32103">MDFLHRFSDLFMGPPTPNGKPCGRQVQIMSDLHLELNRQYADFDFAVKAPLLVLGGDIGRLIDYDAFLGFLTRQTARFDRVFLVLGHTEFYEMSYDEGIEAARALEKEDVLDGKLVLLDRDRWDDQASRLTVLGCTLWSDVPVEAEADVAMRVSDYKMISGWSVARHNACHDRDLSWLKATLTDLDTLEPRSEERLILVVTHHAPCSKGALRPNNPLQVTDVLERPQFSRVAWWMFGHTHFSTRFQRGGIRLVANQRGYALGCHGPPLEDTRGFDAERVVEL</sequence>
<keyword evidence="3" id="KW-1185">Reference proteome</keyword>
<feature type="domain" description="Calcineurin-like phosphoesterase" evidence="1">
    <location>
        <begin position="28"/>
        <end position="240"/>
    </location>
</feature>
<accession>A0A9P9J6E0</accession>
<protein>
    <recommendedName>
        <fullName evidence="1">Calcineurin-like phosphoesterase domain-containing protein</fullName>
    </recommendedName>
</protein>
<dbReference type="SUPFAM" id="SSF56300">
    <property type="entry name" value="Metallo-dependent phosphatases"/>
    <property type="match status" value="1"/>
</dbReference>
<evidence type="ECO:0000259" key="1">
    <source>
        <dbReference type="Pfam" id="PF00149"/>
    </source>
</evidence>